<feature type="transmembrane region" description="Helical" evidence="7">
    <location>
        <begin position="138"/>
        <end position="155"/>
    </location>
</feature>
<evidence type="ECO:0000256" key="1">
    <source>
        <dbReference type="ARBA" id="ARBA00004651"/>
    </source>
</evidence>
<dbReference type="RefSeq" id="WP_236905847.1">
    <property type="nucleotide sequence ID" value="NZ_CP013234.1"/>
</dbReference>
<evidence type="ECO:0000256" key="3">
    <source>
        <dbReference type="ARBA" id="ARBA00022475"/>
    </source>
</evidence>
<dbReference type="InterPro" id="IPR004630">
    <property type="entry name" value="UPF0324_YeiH-like"/>
</dbReference>
<evidence type="ECO:0000256" key="5">
    <source>
        <dbReference type="ARBA" id="ARBA00022989"/>
    </source>
</evidence>
<keyword evidence="6 7" id="KW-0472">Membrane</keyword>
<evidence type="ECO:0000256" key="6">
    <source>
        <dbReference type="ARBA" id="ARBA00023136"/>
    </source>
</evidence>
<evidence type="ECO:0000256" key="2">
    <source>
        <dbReference type="ARBA" id="ARBA00007977"/>
    </source>
</evidence>
<gene>
    <name evidence="8" type="ORF">CPter91_3729</name>
</gene>
<proteinExistence type="inferred from homology"/>
<evidence type="ECO:0000256" key="7">
    <source>
        <dbReference type="SAM" id="Phobius"/>
    </source>
</evidence>
<name>A0A127Q7J4_9BURK</name>
<organism evidence="8 9">
    <name type="scientific">Collimonas pratensis</name>
    <dbReference type="NCBI Taxonomy" id="279113"/>
    <lineage>
        <taxon>Bacteria</taxon>
        <taxon>Pseudomonadati</taxon>
        <taxon>Pseudomonadota</taxon>
        <taxon>Betaproteobacteria</taxon>
        <taxon>Burkholderiales</taxon>
        <taxon>Oxalobacteraceae</taxon>
        <taxon>Collimonas</taxon>
    </lineage>
</organism>
<feature type="transmembrane region" description="Helical" evidence="7">
    <location>
        <begin position="104"/>
        <end position="126"/>
    </location>
</feature>
<protein>
    <submittedName>
        <fullName evidence="8">Uncharacterized protein</fullName>
    </submittedName>
</protein>
<feature type="transmembrane region" description="Helical" evidence="7">
    <location>
        <begin position="277"/>
        <end position="304"/>
    </location>
</feature>
<accession>A0A127Q7J4</accession>
<feature type="transmembrane region" description="Helical" evidence="7">
    <location>
        <begin position="167"/>
        <end position="188"/>
    </location>
</feature>
<keyword evidence="4 7" id="KW-0812">Transmembrane</keyword>
<sequence length="362" mass="37508">MNTSTLASTAPTSKTQSPRLLAGLLLSAAIAAAATAAARIDWLQAHGFSALTLAIVIGMLVGNLGYQRIAPACGPGVNFSKQNLLRLGIILYGFRLTFQDIGHVGISGVLIDALVLCSTFGMALLLGTRLFKLDRNTAMLIGAGSSICGAAAVMATEPVLRAQPAQVTVAVATVVMFGSLAIFLYPLLYQLNLHWQFLAASPLAYGIFTGSTVHEVAQVVAAARAVSPDAANTAVIAKMVRVMMLAPFLMLLSAYVAKKSTGSDKAGRAGKAGRLAIPWFAFGFVAVVALNSLAALPTALVAHVNDADNVLLAMAMAALGISTHFSSIRTAGIKPLLFAACLFGWLIVGGAVINNVVLRLFA</sequence>
<comment type="subcellular location">
    <subcellularLocation>
        <location evidence="1">Cell membrane</location>
        <topology evidence="1">Multi-pass membrane protein</topology>
    </subcellularLocation>
</comment>
<dbReference type="PATRIC" id="fig|279113.9.peg.3704"/>
<keyword evidence="5 7" id="KW-1133">Transmembrane helix</keyword>
<dbReference type="PANTHER" id="PTHR30106:SF2">
    <property type="entry name" value="UPF0324 INNER MEMBRANE PROTEIN YEIH"/>
    <property type="match status" value="1"/>
</dbReference>
<dbReference type="Pfam" id="PF03601">
    <property type="entry name" value="Cons_hypoth698"/>
    <property type="match status" value="1"/>
</dbReference>
<dbReference type="PANTHER" id="PTHR30106">
    <property type="entry name" value="INNER MEMBRANE PROTEIN YEIH-RELATED"/>
    <property type="match status" value="1"/>
</dbReference>
<evidence type="ECO:0000256" key="4">
    <source>
        <dbReference type="ARBA" id="ARBA00022692"/>
    </source>
</evidence>
<feature type="transmembrane region" description="Helical" evidence="7">
    <location>
        <begin position="310"/>
        <end position="328"/>
    </location>
</feature>
<dbReference type="NCBIfam" id="TIGR00698">
    <property type="entry name" value="YeiH family putative sulfate export transporter"/>
    <property type="match status" value="1"/>
</dbReference>
<dbReference type="InterPro" id="IPR018383">
    <property type="entry name" value="UPF0324_pro"/>
</dbReference>
<dbReference type="AlphaFoldDB" id="A0A127Q7J4"/>
<evidence type="ECO:0000313" key="9">
    <source>
        <dbReference type="Proteomes" id="UP000074561"/>
    </source>
</evidence>
<dbReference type="EMBL" id="CP013234">
    <property type="protein sequence ID" value="AMP06050.1"/>
    <property type="molecule type" value="Genomic_DNA"/>
</dbReference>
<reference evidence="8 9" key="1">
    <citation type="submission" date="2015-11" db="EMBL/GenBank/DDBJ databases">
        <title>Exploring the genomic traits of fungus-feeding bacterial genus Collimonas.</title>
        <authorList>
            <person name="Song C."/>
            <person name="Schmidt R."/>
            <person name="de Jager V."/>
            <person name="Krzyzanowska D."/>
            <person name="Jongedijk E."/>
            <person name="Cankar K."/>
            <person name="Beekwilder J."/>
            <person name="van Veen A."/>
            <person name="de Boer W."/>
            <person name="van Veen J.A."/>
            <person name="Garbeva P."/>
        </authorList>
    </citation>
    <scope>NUCLEOTIDE SEQUENCE [LARGE SCALE GENOMIC DNA]</scope>
    <source>
        <strain evidence="8 9">Ter91</strain>
    </source>
</reference>
<comment type="similarity">
    <text evidence="2">Belongs to the UPF0324 family.</text>
</comment>
<feature type="transmembrane region" description="Helical" evidence="7">
    <location>
        <begin position="335"/>
        <end position="357"/>
    </location>
</feature>
<evidence type="ECO:0000313" key="8">
    <source>
        <dbReference type="EMBL" id="AMP06050.1"/>
    </source>
</evidence>
<dbReference type="GO" id="GO:0005886">
    <property type="term" value="C:plasma membrane"/>
    <property type="evidence" value="ECO:0007669"/>
    <property type="project" value="UniProtKB-SubCell"/>
</dbReference>
<feature type="transmembrane region" description="Helical" evidence="7">
    <location>
        <begin position="46"/>
        <end position="66"/>
    </location>
</feature>
<dbReference type="Proteomes" id="UP000074561">
    <property type="component" value="Chromosome"/>
</dbReference>
<feature type="transmembrane region" description="Helical" evidence="7">
    <location>
        <begin position="239"/>
        <end position="257"/>
    </location>
</feature>
<keyword evidence="3" id="KW-1003">Cell membrane</keyword>
<dbReference type="KEGG" id="cpra:CPter91_3729"/>